<protein>
    <submittedName>
        <fullName evidence="1">Uncharacterized protein</fullName>
    </submittedName>
</protein>
<evidence type="ECO:0000313" key="1">
    <source>
        <dbReference type="EMBL" id="GMH76795.1"/>
    </source>
</evidence>
<comment type="caution">
    <text evidence="1">The sequence shown here is derived from an EMBL/GenBank/DDBJ whole genome shotgun (WGS) entry which is preliminary data.</text>
</comment>
<gene>
    <name evidence="1" type="ORF">TL16_g07199</name>
</gene>
<name>A0A9W7AZJ3_9STRA</name>
<sequence>MERAVFYLATSDISIIVSSFALIQSTFAALSELGNIEGGGDPLLMAINDFWGVIVSKATHATRSEERKKATFLEIGGGGSGGNDSSDVVNRTLLKKNWFDAPKDQIAMRHFDEGDTPIKERVEKTKLLELTAFLCGKAGGFMGKRLTQVLELCGRVLKNQGGVSGGLSDLEVKLILAALKCLSAAIDNCPEYVEEKVGILTGMVLGWLGAGGSTGVVVVVAEEVLKRCCRLDVEQVWPGLERVAGVGGGQSALSKRAAALQEWCLHSM</sequence>
<reference evidence="2" key="1">
    <citation type="journal article" date="2023" name="Commun. Biol.">
        <title>Genome analysis of Parmales, the sister group of diatoms, reveals the evolutionary specialization of diatoms from phago-mixotrophs to photoautotrophs.</title>
        <authorList>
            <person name="Ban H."/>
            <person name="Sato S."/>
            <person name="Yoshikawa S."/>
            <person name="Yamada K."/>
            <person name="Nakamura Y."/>
            <person name="Ichinomiya M."/>
            <person name="Sato N."/>
            <person name="Blanc-Mathieu R."/>
            <person name="Endo H."/>
            <person name="Kuwata A."/>
            <person name="Ogata H."/>
        </authorList>
    </citation>
    <scope>NUCLEOTIDE SEQUENCE [LARGE SCALE GENOMIC DNA]</scope>
</reference>
<dbReference type="EMBL" id="BLQM01000225">
    <property type="protein sequence ID" value="GMH76795.1"/>
    <property type="molecule type" value="Genomic_DNA"/>
</dbReference>
<evidence type="ECO:0000313" key="2">
    <source>
        <dbReference type="Proteomes" id="UP001162640"/>
    </source>
</evidence>
<dbReference type="Proteomes" id="UP001162640">
    <property type="component" value="Unassembled WGS sequence"/>
</dbReference>
<dbReference type="AlphaFoldDB" id="A0A9W7AZJ3"/>
<organism evidence="1 2">
    <name type="scientific">Triparma laevis f. inornata</name>
    <dbReference type="NCBI Taxonomy" id="1714386"/>
    <lineage>
        <taxon>Eukaryota</taxon>
        <taxon>Sar</taxon>
        <taxon>Stramenopiles</taxon>
        <taxon>Ochrophyta</taxon>
        <taxon>Bolidophyceae</taxon>
        <taxon>Parmales</taxon>
        <taxon>Triparmaceae</taxon>
        <taxon>Triparma</taxon>
    </lineage>
</organism>
<accession>A0A9W7AZJ3</accession>
<proteinExistence type="predicted"/>